<organism evidence="3 4">
    <name type="scientific">Cyclotella atomus</name>
    <dbReference type="NCBI Taxonomy" id="382360"/>
    <lineage>
        <taxon>Eukaryota</taxon>
        <taxon>Sar</taxon>
        <taxon>Stramenopiles</taxon>
        <taxon>Ochrophyta</taxon>
        <taxon>Bacillariophyta</taxon>
        <taxon>Coscinodiscophyceae</taxon>
        <taxon>Thalassiosirophycidae</taxon>
        <taxon>Stephanodiscales</taxon>
        <taxon>Stephanodiscaceae</taxon>
        <taxon>Cyclotella</taxon>
    </lineage>
</organism>
<feature type="region of interest" description="Disordered" evidence="1">
    <location>
        <begin position="194"/>
        <end position="228"/>
    </location>
</feature>
<evidence type="ECO:0000313" key="3">
    <source>
        <dbReference type="EMBL" id="KAL3795510.1"/>
    </source>
</evidence>
<comment type="caution">
    <text evidence="3">The sequence shown here is derived from an EMBL/GenBank/DDBJ whole genome shotgun (WGS) entry which is preliminary data.</text>
</comment>
<proteinExistence type="predicted"/>
<feature type="domain" description="Helicase-associated" evidence="2">
    <location>
        <begin position="304"/>
        <end position="366"/>
    </location>
</feature>
<evidence type="ECO:0000256" key="1">
    <source>
        <dbReference type="SAM" id="MobiDB-lite"/>
    </source>
</evidence>
<reference evidence="3 4" key="1">
    <citation type="submission" date="2024-10" db="EMBL/GenBank/DDBJ databases">
        <title>Updated reference genomes for cyclostephanoid diatoms.</title>
        <authorList>
            <person name="Roberts W.R."/>
            <person name="Alverson A.J."/>
        </authorList>
    </citation>
    <scope>NUCLEOTIDE SEQUENCE [LARGE SCALE GENOMIC DNA]</scope>
    <source>
        <strain evidence="3 4">AJA010-31</strain>
    </source>
</reference>
<dbReference type="EMBL" id="JALLPJ020000315">
    <property type="protein sequence ID" value="KAL3795510.1"/>
    <property type="molecule type" value="Genomic_DNA"/>
</dbReference>
<keyword evidence="4" id="KW-1185">Reference proteome</keyword>
<name>A0ABD3QBF1_9STRA</name>
<evidence type="ECO:0000259" key="2">
    <source>
        <dbReference type="Pfam" id="PF03457"/>
    </source>
</evidence>
<accession>A0ABD3QBF1</accession>
<dbReference type="InterPro" id="IPR005114">
    <property type="entry name" value="Helicase_assoc"/>
</dbReference>
<dbReference type="AlphaFoldDB" id="A0ABD3QBF1"/>
<gene>
    <name evidence="3" type="ORF">ACHAWO_007304</name>
</gene>
<sequence length="371" mass="41488">MNAEQTGPQTAWQCDQQIPNTLLSSSIITNQSLANNVMAAPSLAATNQVSRSDAALEYLIAHTQMAHANAITRRASLGSTSTGEALAHDMPYNTTTASLASLSHVNRTDECIDYLIAHTERAHAIAVEESIRKHEELRRLQMMRRHSAPYGSSTMSPFATSMVHQPFMGMPPQYCDPLFASRFPGLPIQIHRAHAASAPAPASNPDGDFRPIVTSEATHAPPSPSKVKANARVDLNSLWGRRYGQLVEFKEAHGHCNVPQRYAANVELGRWVKDQRTFKVKGKLNQERIELLEEIGFQWKIKCHDDFWEKMCADLSAYKEANGHCNVSMSNTDNVQLARWVDRNRRARKNGKISEEKVQQLNELGFCWTSR</sequence>
<dbReference type="Proteomes" id="UP001530400">
    <property type="component" value="Unassembled WGS sequence"/>
</dbReference>
<dbReference type="Pfam" id="PF03457">
    <property type="entry name" value="HA"/>
    <property type="match status" value="2"/>
</dbReference>
<dbReference type="PANTHER" id="PTHR33418:SF1">
    <property type="entry name" value="HELICASE-ASSOCIATED DOMAIN-CONTAINING PROTEIN"/>
    <property type="match status" value="1"/>
</dbReference>
<dbReference type="PANTHER" id="PTHR33418">
    <property type="entry name" value="HELICASE-ASSOCIATED"/>
    <property type="match status" value="1"/>
</dbReference>
<dbReference type="Gene3D" id="6.10.140.530">
    <property type="match status" value="2"/>
</dbReference>
<evidence type="ECO:0000313" key="4">
    <source>
        <dbReference type="Proteomes" id="UP001530400"/>
    </source>
</evidence>
<protein>
    <recommendedName>
        <fullName evidence="2">Helicase-associated domain-containing protein</fullName>
    </recommendedName>
</protein>
<feature type="domain" description="Helicase-associated" evidence="2">
    <location>
        <begin position="239"/>
        <end position="297"/>
    </location>
</feature>